<sequence>MSRFSFSTTCSSPTSTLFSSPTASPALPTSETLSPHSSLAAPPTDHCHLRRTPLSPDGLPRSPNPSIHWNRLNSPGNTPTISPSPPPRLPDSASTILQSNASYLPQAPSPGPEGNTRSFQMAVTAPHDDSKAMKDGNGLKRLGRSVGNGLKRCSSCFKRRPDNPDEVEEVPKPPHWSEL</sequence>
<dbReference type="OrthoDB" id="10570346at2759"/>
<evidence type="ECO:0000313" key="3">
    <source>
        <dbReference type="Proteomes" id="UP000572817"/>
    </source>
</evidence>
<dbReference type="EMBL" id="WWBZ02000073">
    <property type="protein sequence ID" value="KAF4302146.1"/>
    <property type="molecule type" value="Genomic_DNA"/>
</dbReference>
<keyword evidence="3" id="KW-1185">Reference proteome</keyword>
<organism evidence="2 3">
    <name type="scientific">Botryosphaeria dothidea</name>
    <dbReference type="NCBI Taxonomy" id="55169"/>
    <lineage>
        <taxon>Eukaryota</taxon>
        <taxon>Fungi</taxon>
        <taxon>Dikarya</taxon>
        <taxon>Ascomycota</taxon>
        <taxon>Pezizomycotina</taxon>
        <taxon>Dothideomycetes</taxon>
        <taxon>Dothideomycetes incertae sedis</taxon>
        <taxon>Botryosphaeriales</taxon>
        <taxon>Botryosphaeriaceae</taxon>
        <taxon>Botryosphaeria</taxon>
    </lineage>
</organism>
<feature type="region of interest" description="Disordered" evidence="1">
    <location>
        <begin position="1"/>
        <end position="179"/>
    </location>
</feature>
<evidence type="ECO:0000256" key="1">
    <source>
        <dbReference type="SAM" id="MobiDB-lite"/>
    </source>
</evidence>
<comment type="caution">
    <text evidence="2">The sequence shown here is derived from an EMBL/GenBank/DDBJ whole genome shotgun (WGS) entry which is preliminary data.</text>
</comment>
<gene>
    <name evidence="2" type="ORF">GTA08_BOTSDO10387</name>
</gene>
<feature type="compositionally biased region" description="Polar residues" evidence="1">
    <location>
        <begin position="64"/>
        <end position="73"/>
    </location>
</feature>
<accession>A0A8H4IJ82</accession>
<feature type="compositionally biased region" description="Basic and acidic residues" evidence="1">
    <location>
        <begin position="126"/>
        <end position="138"/>
    </location>
</feature>
<protein>
    <submittedName>
        <fullName evidence="2">Uncharacterized protein</fullName>
    </submittedName>
</protein>
<dbReference type="Proteomes" id="UP000572817">
    <property type="component" value="Unassembled WGS sequence"/>
</dbReference>
<evidence type="ECO:0000313" key="2">
    <source>
        <dbReference type="EMBL" id="KAF4302146.1"/>
    </source>
</evidence>
<name>A0A8H4IJ82_9PEZI</name>
<dbReference type="AlphaFoldDB" id="A0A8H4IJ82"/>
<proteinExistence type="predicted"/>
<reference evidence="2" key="1">
    <citation type="submission" date="2020-04" db="EMBL/GenBank/DDBJ databases">
        <title>Genome Assembly and Annotation of Botryosphaeria dothidea sdau 11-99, a Latent Pathogen of Apple Fruit Ring Rot in China.</title>
        <authorList>
            <person name="Yu C."/>
            <person name="Diao Y."/>
            <person name="Lu Q."/>
            <person name="Zhao J."/>
            <person name="Cui S."/>
            <person name="Peng C."/>
            <person name="He B."/>
            <person name="Liu H."/>
        </authorList>
    </citation>
    <scope>NUCLEOTIDE SEQUENCE [LARGE SCALE GENOMIC DNA]</scope>
    <source>
        <strain evidence="2">Sdau11-99</strain>
    </source>
</reference>
<feature type="compositionally biased region" description="Low complexity" evidence="1">
    <location>
        <begin position="1"/>
        <end position="30"/>
    </location>
</feature>
<feature type="compositionally biased region" description="Basic and acidic residues" evidence="1">
    <location>
        <begin position="159"/>
        <end position="179"/>
    </location>
</feature>